<dbReference type="Gene3D" id="3.30.70.3290">
    <property type="match status" value="3"/>
</dbReference>
<dbReference type="GO" id="GO:0044550">
    <property type="term" value="P:secondary metabolite biosynthetic process"/>
    <property type="evidence" value="ECO:0007669"/>
    <property type="project" value="UniProtKB-ARBA"/>
</dbReference>
<reference evidence="10 11" key="2">
    <citation type="submission" date="2018-11" db="EMBL/GenBank/DDBJ databases">
        <authorList>
            <consortium name="Pathogen Informatics"/>
        </authorList>
    </citation>
    <scope>NUCLEOTIDE SEQUENCE [LARGE SCALE GENOMIC DNA]</scope>
</reference>
<dbReference type="Pfam" id="PF08659">
    <property type="entry name" value="KR"/>
    <property type="match status" value="3"/>
</dbReference>
<feature type="domain" description="Ketosynthase family 3 (KS3)" evidence="8">
    <location>
        <begin position="49"/>
        <end position="447"/>
    </location>
</feature>
<dbReference type="InterPro" id="IPR023213">
    <property type="entry name" value="CAT-like_dom_sf"/>
</dbReference>
<protein>
    <submittedName>
        <fullName evidence="12">Carrier domain-containing protein</fullName>
    </submittedName>
</protein>
<dbReference type="CDD" id="cd05274">
    <property type="entry name" value="KR_FAS_SDR_x"/>
    <property type="match status" value="1"/>
</dbReference>
<dbReference type="Gene3D" id="1.10.1200.10">
    <property type="entry name" value="ACP-like"/>
    <property type="match status" value="8"/>
</dbReference>
<dbReference type="InterPro" id="IPR016035">
    <property type="entry name" value="Acyl_Trfase/lysoPLipase"/>
</dbReference>
<dbReference type="Pfam" id="PF00698">
    <property type="entry name" value="Acyl_transf_1"/>
    <property type="match status" value="2"/>
</dbReference>
<feature type="domain" description="Carrier" evidence="7">
    <location>
        <begin position="3951"/>
        <end position="4025"/>
    </location>
</feature>
<evidence type="ECO:0000256" key="2">
    <source>
        <dbReference type="ARBA" id="ARBA00022553"/>
    </source>
</evidence>
<dbReference type="GO" id="GO:0004315">
    <property type="term" value="F:3-oxoacyl-[acyl-carrier-protein] synthase activity"/>
    <property type="evidence" value="ECO:0007669"/>
    <property type="project" value="InterPro"/>
</dbReference>
<dbReference type="Pfam" id="PF02801">
    <property type="entry name" value="Ketoacyl-synt_C"/>
    <property type="match status" value="3"/>
</dbReference>
<dbReference type="SMART" id="SM00825">
    <property type="entry name" value="PKS_KS"/>
    <property type="match status" value="3"/>
</dbReference>
<dbReference type="PROSITE" id="PS00455">
    <property type="entry name" value="AMP_BINDING"/>
    <property type="match status" value="1"/>
</dbReference>
<dbReference type="GO" id="GO:0004312">
    <property type="term" value="F:fatty acid synthase activity"/>
    <property type="evidence" value="ECO:0007669"/>
    <property type="project" value="TreeGrafter"/>
</dbReference>
<feature type="transmembrane region" description="Helical" evidence="6">
    <location>
        <begin position="6446"/>
        <end position="6469"/>
    </location>
</feature>
<dbReference type="PROSITE" id="PS52019">
    <property type="entry name" value="PKS_MFAS_DH"/>
    <property type="match status" value="1"/>
</dbReference>
<keyword evidence="2" id="KW-0597">Phosphoprotein</keyword>
<dbReference type="GO" id="GO:0005737">
    <property type="term" value="C:cytoplasm"/>
    <property type="evidence" value="ECO:0007669"/>
    <property type="project" value="TreeGrafter"/>
</dbReference>
<dbReference type="SUPFAM" id="SSF56801">
    <property type="entry name" value="Acetyl-CoA synthetase-like"/>
    <property type="match status" value="1"/>
</dbReference>
<dbReference type="PROSITE" id="PS00606">
    <property type="entry name" value="KS3_1"/>
    <property type="match status" value="2"/>
</dbReference>
<evidence type="ECO:0000259" key="8">
    <source>
        <dbReference type="PROSITE" id="PS52004"/>
    </source>
</evidence>
<dbReference type="Gene3D" id="3.30.300.30">
    <property type="match status" value="1"/>
</dbReference>
<feature type="domain" description="Carrier" evidence="7">
    <location>
        <begin position="1455"/>
        <end position="1536"/>
    </location>
</feature>
<feature type="transmembrane region" description="Helical" evidence="6">
    <location>
        <begin position="6400"/>
        <end position="6418"/>
    </location>
</feature>
<feature type="compositionally biased region" description="Polar residues" evidence="5">
    <location>
        <begin position="1"/>
        <end position="16"/>
    </location>
</feature>
<dbReference type="InterPro" id="IPR050091">
    <property type="entry name" value="PKS_NRPS_Biosynth_Enz"/>
</dbReference>
<dbReference type="InterPro" id="IPR020806">
    <property type="entry name" value="PKS_PP-bd"/>
</dbReference>
<evidence type="ECO:0000313" key="11">
    <source>
        <dbReference type="Proteomes" id="UP000271162"/>
    </source>
</evidence>
<accession>A0A0N4Y3Z1</accession>
<dbReference type="Gene3D" id="3.40.50.1820">
    <property type="entry name" value="alpha/beta hydrolase"/>
    <property type="match status" value="1"/>
</dbReference>
<keyword evidence="1" id="KW-0596">Phosphopantetheine</keyword>
<feature type="domain" description="Ketosynthase family 3 (KS3)" evidence="8">
    <location>
        <begin position="4050"/>
        <end position="4447"/>
    </location>
</feature>
<dbReference type="SUPFAM" id="SSF53901">
    <property type="entry name" value="Thiolase-like"/>
    <property type="match status" value="3"/>
</dbReference>
<dbReference type="Gene3D" id="3.30.559.10">
    <property type="entry name" value="Chloramphenicol acetyltransferase-like domain"/>
    <property type="match status" value="1"/>
</dbReference>
<dbReference type="InterPro" id="IPR042099">
    <property type="entry name" value="ANL_N_sf"/>
</dbReference>
<dbReference type="Gene3D" id="3.40.366.10">
    <property type="entry name" value="Malonyl-Coenzyme A Acyl Carrier Protein, domain 2"/>
    <property type="match status" value="2"/>
</dbReference>
<comment type="caution">
    <text evidence="4">Lacks conserved residue(s) required for the propagation of feature annotation.</text>
</comment>
<keyword evidence="6" id="KW-0812">Transmembrane</keyword>
<feature type="region of interest" description="N-terminal hotdog fold" evidence="4">
    <location>
        <begin position="2621"/>
        <end position="2757"/>
    </location>
</feature>
<name>A0A0N4Y3Z1_NIPBR</name>
<dbReference type="SMART" id="SM00827">
    <property type="entry name" value="PKS_AT"/>
    <property type="match status" value="2"/>
</dbReference>
<feature type="compositionally biased region" description="Basic and acidic residues" evidence="5">
    <location>
        <begin position="1652"/>
        <end position="1663"/>
    </location>
</feature>
<evidence type="ECO:0000256" key="5">
    <source>
        <dbReference type="SAM" id="MobiDB-lite"/>
    </source>
</evidence>
<feature type="domain" description="Carrier" evidence="7">
    <location>
        <begin position="5311"/>
        <end position="5385"/>
    </location>
</feature>
<dbReference type="InterPro" id="IPR029058">
    <property type="entry name" value="AB_hydrolase_fold"/>
</dbReference>
<dbReference type="InterPro" id="IPR020841">
    <property type="entry name" value="PKS_Beta-ketoAc_synthase_dom"/>
</dbReference>
<dbReference type="Gene3D" id="3.10.129.110">
    <property type="entry name" value="Polyketide synthase dehydratase"/>
    <property type="match status" value="1"/>
</dbReference>
<dbReference type="InterPro" id="IPR049900">
    <property type="entry name" value="PKS_mFAS_DH"/>
</dbReference>
<dbReference type="InterPro" id="IPR016039">
    <property type="entry name" value="Thiolase-like"/>
</dbReference>
<dbReference type="Gene3D" id="3.30.559.30">
    <property type="entry name" value="Nonribosomal peptide synthetase, condensation domain"/>
    <property type="match status" value="1"/>
</dbReference>
<dbReference type="GO" id="GO:0006633">
    <property type="term" value="P:fatty acid biosynthetic process"/>
    <property type="evidence" value="ECO:0007669"/>
    <property type="project" value="UniProtKB-UniPathway"/>
</dbReference>
<dbReference type="InterPro" id="IPR013968">
    <property type="entry name" value="PKS_KR"/>
</dbReference>
<feature type="region of interest" description="Disordered" evidence="5">
    <location>
        <begin position="1"/>
        <end position="27"/>
    </location>
</feature>
<feature type="domain" description="Carrier" evidence="7">
    <location>
        <begin position="1084"/>
        <end position="1165"/>
    </location>
</feature>
<keyword evidence="6" id="KW-1133">Transmembrane helix</keyword>
<dbReference type="Pfam" id="PF00109">
    <property type="entry name" value="ketoacyl-synt"/>
    <property type="match status" value="3"/>
</dbReference>
<feature type="region of interest" description="Disordered" evidence="5">
    <location>
        <begin position="1642"/>
        <end position="1663"/>
    </location>
</feature>
<feature type="region of interest" description="Disordered" evidence="5">
    <location>
        <begin position="1290"/>
        <end position="1325"/>
    </location>
</feature>
<feature type="compositionally biased region" description="Basic and acidic residues" evidence="5">
    <location>
        <begin position="2232"/>
        <end position="2246"/>
    </location>
</feature>
<feature type="domain" description="Carrier" evidence="7">
    <location>
        <begin position="1209"/>
        <end position="1290"/>
    </location>
</feature>
<dbReference type="InterPro" id="IPR018201">
    <property type="entry name" value="Ketoacyl_synth_AS"/>
</dbReference>
<dbReference type="InterPro" id="IPR001242">
    <property type="entry name" value="Condensation_dom"/>
</dbReference>
<dbReference type="InterPro" id="IPR014043">
    <property type="entry name" value="Acyl_transferase_dom"/>
</dbReference>
<keyword evidence="11" id="KW-1185">Reference proteome</keyword>
<feature type="domain" description="Ketosynthase family 3 (KS3)" evidence="8">
    <location>
        <begin position="2972"/>
        <end position="3354"/>
    </location>
</feature>
<feature type="domain" description="Carrier" evidence="7">
    <location>
        <begin position="6302"/>
        <end position="6377"/>
    </location>
</feature>
<dbReference type="InterPro" id="IPR032821">
    <property type="entry name" value="PKS_assoc"/>
</dbReference>
<dbReference type="WBParaSite" id="NBR_0001056901-mRNA-1">
    <property type="protein sequence ID" value="NBR_0001056901-mRNA-1"/>
    <property type="gene ID" value="NBR_0001056901"/>
</dbReference>
<dbReference type="PROSITE" id="PS50075">
    <property type="entry name" value="CARRIER"/>
    <property type="match status" value="9"/>
</dbReference>
<dbReference type="InterPro" id="IPR057326">
    <property type="entry name" value="KR_dom"/>
</dbReference>
<dbReference type="InterPro" id="IPR049551">
    <property type="entry name" value="PKS_DH_C"/>
</dbReference>
<evidence type="ECO:0000256" key="4">
    <source>
        <dbReference type="PROSITE-ProRule" id="PRU01363"/>
    </source>
</evidence>
<dbReference type="SUPFAM" id="SSF47336">
    <property type="entry name" value="ACP-like"/>
    <property type="match status" value="9"/>
</dbReference>
<dbReference type="Pfam" id="PF16197">
    <property type="entry name" value="KAsynt_C_assoc"/>
    <property type="match status" value="2"/>
</dbReference>
<dbReference type="UniPathway" id="UPA00094"/>
<dbReference type="SMART" id="SM01294">
    <property type="entry name" value="PKS_PP_betabranch"/>
    <property type="match status" value="1"/>
</dbReference>
<dbReference type="InterPro" id="IPR042104">
    <property type="entry name" value="PKS_dehydratase_sf"/>
</dbReference>
<dbReference type="Pfam" id="PF00501">
    <property type="entry name" value="AMP-binding"/>
    <property type="match status" value="1"/>
</dbReference>
<dbReference type="EMBL" id="UYSL01020342">
    <property type="protein sequence ID" value="VDL74159.1"/>
    <property type="molecule type" value="Genomic_DNA"/>
</dbReference>
<dbReference type="Pfam" id="PF00550">
    <property type="entry name" value="PP-binding"/>
    <property type="match status" value="9"/>
</dbReference>
<sequence>MLNCGQTRTGRVTLPTSESSSAESFDTESSILDCAPTTSCQEHLNVQRQTSIGIISAACRLPDGVNDESDLWDLLKTGRTTSRRIPCSRIPTRDALIDGKLYKTPVEGGNFISQDVAQFDHAFFNISSVEADNMDPQQRLLLECVQECIDSAGITDMGNVGVFVGLMEKEYPDLMPGNKSISAMLGSMCSVVSGRINYVYGSQGPSVTVDTACSSSLVAVQLAMDSLKNGDCSVALVAGVNLILSEKGEGARANGKMLSYHGMSLSFDARAAGYGRSDGCVVLLLERVRPGIGYMAEIVHTAVNHDGKSASLTTPNPLAHKALVDSLIRRCGHDKLQYWEAHGTGTRVGDPIEVNALASVLSDVTFGSLKASVGHGEAAAGATALLKVALMLKHGYIPATVHFHVMNDRVNSNSLNLAVVGEDRHLVRCGMTSFGVSGTNAAAIVSESPTVKTELLPLRRHYFVPISAKSRQSLEDMLLKTQDCATNSCEPLEDVIGGMALFRRHYSERCGLIINQQGQVIYKRYGTCSKEKKVVVLFLSDSTITYDILQIPLILNFYRSFRQIDTNDEGRLRMSFILFISTLVESIEIHPLKSRDLILALLALSYLPSSMIRSTIDNLLEIKTPSEMTRALEKYGITPSNNGILRRFTYYPVMTGRRSDVLEVRCDSLTHNNLLELISTLYTNGVDLSFECLYRRPVRAVRIPSYSFDRKTHWFAERLSLFDHHLIGTIIDKSEALVKYSNRLHPLRHPQLFESGSSLGVGVFIEITNAALSDQYRSFKSLRITDIQLEPFQISSPSTMETAVKKLEKSLLVTVEVNKIHVFQCHASLMSTDDKAQGVKAPKPREPNQRLQATRPFFKKELKNSKIRFAEDLSYALVDTEFENYPVAVAVEVSKQMNPRATVKDIYLWRHLPLEFEVTNMRNGSKTFCVIMSKGQVLMHLCMVPTVGENSSPGIQSLVSKQRSKGTTDIPTRTRIEENPLAHKIGKESASNGNLFSLPRLRVDGMDSPRAPHTGAEATPEIKNYNTNIHRRKINDLNTNNGCDHLHILHSSAWSSVNPNPKDDVQSAELKSLSRTEACKGDSKIMDAVQKTIIAALQDVLPQQITVTGEILNMGFTELGLDSLSLVDFISCLNQKYFPDFDLSAADIFDYPTISELAEHIRRRNPSEKLSIHNIRPDAQVSDVDGSSFRAYVDVVEVENSSSDPLKSQDMDGISKSIMAALQDVLPQPICVNDDTLNMGFTELGLDSLSLVDFLSCLNEKHFPGVDISAADVFDYPSISDLAEHIRKRNQRRKTLTIDDRRKPSSSPSKRQGADDISRPFGISTPSDATYSAKIKSSSYTEACKEDSKVMDNVLSSIMAALQDVLPQPIRVNDDTLNVGFTELGLDSLSLVDFISCLNEKYFPGMDFSAADVFDYPTILELAEHIRKMNTTSSTDIAEEQNKPNPSPGSPSKPQSMDSILGLVIAALQDVLPQRITVTAEILNMGFAELGLDSLSLVDFISCLNQKYFPDLDLSAADIFDFPTISELAEQISKRIPGRNHVTIDDQKEPRTSSPNFSKHQGIGGISESVVAALQDVLPHPIRVNDDTMNVGFTELGLDSLSLVDFISCLNEKYFPGMDLSAADVFDFSTISELAEHIKKLNPAMNSDTNEEQNKSDRSLGKPSKELNVLPQQIIENEITANMGFTQQQCMDSVLVSLMAALQDVLPQPIRVNGDTMNMGFTELGLDSLSLVDFISCLNQKYFPDVDLSAADIFDYPTISELAEHIRKRNPSRKVSIQNVTPDAQLSDVDESSLRAYIDVLEDEDALADFLLIYRDLGTLIVLNLDNGCKFELTIEAYGKQLLERIFTGSAVLKFHSESAVNVKSLFSSLLYFSRQFLSTRLEIHLSVSNRDTLANALARSFFKTLAAEKYPKIKYIYTERLLELDVSCREDSTAIGGNWLITGGLSGIGFTIAQWLLLDCAAENVVLLSRRTPDKALISQLEVWGRKERSVRIISGDVTDFRALRKEFSAIPFNINGVIYGAGVLRDGLVERQTNDSFSEVFAPKGDGYHVIDRLLDDYDHQVEHFIAMSSFTAVCGNVGQLNYAVSNAYLDYQMHLRRLSGKAGTTIHWGNWLDTGMAMKLRKPLADRGFVGLTNDEALQFLKYAIFFKPSEIVAAKVDWSRVIKHRPDIREDIVVNSSCQRAHLQEYRSTKMDQEEFDPSSPFREHLKLWGKTLPSERCRKTLNTSDSKATDSKRGDNEHSESLETMNDTEELPTTLTCPILGLNIFYDNKDDFRNIDAALGFRRCQSPLPSPHLKPYALQVIGDSLSDIKEKLKNTIYRMNPRRPAGKSVMLFAGQGAQYAYMGKQLSMMFPVFKEHFERCLRLAEGKKEGLPLMKALENPELHPIQLQSTAYVQPMMFAFGYACSMLWKSFGFQPDYYLGHSVGELVALVVSGVITLEDGVRMVVKRGQILEKIAGRGALLAINRRAAKEILENFQVFLAAENSSRQVVIAGTHDELQKVLRFMNEKIFRGKFVNVKYPFHSPLITEDDMKEFRQVLEGITFREAKFPIISNVSGEAIRIFSSEYLVQHIVSPIRFTKCVKTLESLGVTLWLEAGPSGTLTSFVRSTLEPANFKRHELLMTSLDQGNDAETFLEAALTLERAGIFIDWPAVYNCDKGYNNTINFPLETTIIVGNESESVLRDHIVNKVNLVPAAYQVYQLLKWINEDSTSDEYFTLTNTKFVSPWNFEGGQEEFKLRRTHANGLEVVVDGQPRCLSRASFHRKPAIPFLDLSAIRNYCKIDCDVKEFYTRMARNGLDYGSRFQVIKSLKRNGKCTFSNLHWAESGSVWTLFDAALHAVCLSVFHRRPDVYFVPVAIGEIYMNPKADELLPQSTVICVTEKTAENERFVHADACIFMDGILLFQYRGKLSVVLKAPTVQDEVAPLPVDADSSMSPGKEEVGASLVTKESFETQENQEELSRNSSNTVNEGVYIVGQSGSFCFDAADCSEMWQNLKCGSISQHYKTRVCPLKNHSLMDIDIEAWDPEFFGVSPKEAVYIDVLQRVMMKSVVRCMEDAGLTSIPPETGVFIGVSGSDFNNRVYKESQNDLSGYLGPGTNQSSIAGRIAHWLRTEGPSMVIDTACSSSSAALTLALDALSLSKCKYAIVGGINIILHDTISTVLKNLGVLSSKGRCMVFDAAADGYIRSEAVGCVLLSRYGTGARFKITAWDIRHNGLASSLHVPNGKSQERLMRAINKSKIEHVECHGTGTSLGDSVEIGAVSRSYGTATVSSIKSILGHAEAASGIVSLLGCLNQLEHNYRLSQMHFQCPNPNANFAGLTVNSIGEEFDEDRMAINNFGFSGTNCSIVVQKLPKLKRSQDFCTKYNLIPLSAKNKQSLKKMIEECKSFVRDSDQSIGDICSHFQRQRPCYKYRHCILYNYKRQIVWETSEPLVSEDNPAPLRTNLRRFAYGTSSEPRELVKKIIDGSLPEKVPNPLTPLQYHQFVAHAFTEGQSIDWAIYNPGELNGGIQLPGYVFNEKKYWPFKSSFAVNQTVTTEFKKEFYYEKTRLEVPASRHDRQLRAVGIGLPFSVPEVEERSLSSLESADVSFDVVIFYPASSSIEVALELIALWQTLEIHQNVMVVVACQDNETSYSEWTALCRTLASEVHLPYKFVSFSSVEQLASEISFEDVFECIFYENGRRHVERLRPLVVETIADQPSPQHLLITGGTGGIGTRIIDFLKPAKSTILTRSAKTKNSLENGRRTTFLEWDLLAAELPRSGDFDMAVHCAGAVDNGLMSLLDYARFEKVCQPKINGLDLVFRNVQKTRIKKIVVASSAASIFGSPGQANYAFANGLMTSRVEKSSLPTVLVHWGPWKDVGMLNGPHAAKVYEQLSDLGWNCLEPSDALKVLNSKATNVVVFDGDFRKMARRQRHLAKFLSELVTEEASDLKPEISKNYRPKSLKIIQKAEEPSVQDIVSMVSGIEDITEQRDVPLMNLGIDSLMIEEIRLNINEKLGCALKAKEIYDNCTIDKLSELVGRKKPPTKELDDQARNEIDKPAKKIGGDNTDIAIISYSGAFPNSATADEFWENILSGNDCITRAPANDDEFVDAAGILANVDKFDHKFWRMTHEDASVIDPQLRVFLQNAYHALERSGYIRERNSLKIGVFAGAEPNDYGDPSEEPEGSLKRMFRMNMKDFVSTFTAHMLDIRGPGVGVYSACSTALLAITEACNALLLSKLDLAIAGGVSLVLPGETRYEFQEGLVLSKSGTCRPFDQDADGTVRGSAVGCVVLKRLNKAIKDNDKIHAIIKSYGLSNDGLNKASFMAPNSSGQEACMREALANLPPGDAARIRYVECHGTGTLVGDEIEVESMKNVYGNRKDLMIGSVKANIGHGFAAAGMAGLIKVVKILEERMVPAQVNLRHLREDIPFQVNEKVVAFPPNHLAAVSSFGIGGTNVHLVLDAGPSRTRPTVGPSLAPRLLPVSAASETSCIAQCRAIATYLRTCEKPDLDAVAATLQRRRDHFKFRTAVVADTVTQAIEQLESVTSVCSSRKLRNENICFLFTPQGAQYQNMEKESIKFAQAFSDELQRLTQIASELFRTDFMGIMYPQDKSETDLISDARHAQVAIFIISKAILAQLEDWGISSSLLVGHSVGEYAAANYSGVIDDISCLKLLKRRGELVSTTEEARMLAVSGHLRSLPEGIEISAHLSDKMKCVVGKPALIEAFKKTLEVQGVTHRELATKHGFHSSMMNAIKEDFRAALRTVTIHKGMKDIVSAVNGKIISSFDPDYCWDHMRQPVNLKKALDTILTNKDIKIILEIGPSGIVKQLLAERSTDVQVISTVLGRRQGTSRTSHSQLLTCVADLWTLGYDFNFGKMFPYQHFDHNLPNYQFDPISCWRSRNLRTSTQYFVASWSPTAHLKEHFPHVHLGSVLMITNTTDTLYPAIDCDSCKIYSIRPCEVFAFTGRQLSKFSLIVYLPEECPQSLSEPFLLSKKICSEIVTFETRFIVVSSTGAAIHWTTVGAIKQYHLASLRKNSFVDNSAKIPLEKLMSNLLISQEEVLLATSGTLFSMNYGETSEKEMDEAQMGDTVVIIGGSGAIGSAYAQVLKKNVKNVVVASRNHRDTGIPGISYVNLDVCDRTSVKKALDEVKARYGSLDSIVHVAGVPSVPSLGKTTKEMLSVLNPKVVGVTNVLDYLTETRHTLQSLVLASSMTSVLTIQGTEDYCAANRFLDAIALKGHPYVDRILSVQWPAWRDAGMSATYKKNSLTEIISKNSISPRKGRQIVRETLGMSGVVTYASIPPLKLNKMLQELQVKGETPKISSIKKASSLVDKVISVWTDVLGTGVTETSNFFDNGGNSLSALRVVWSLSKKLELNISVDLLFKYPMLEDFVKNLPNTVDIKTTKPFDPTSPTALTYAQENMYLLRQLDPSNNYNIIFALFFRNTTKDFSFKNLIFSIQSLIARQQSFRTTFPLDQSSLSPSQVVLSLTESYQNIVLSGTTSYDALLKEEESYPFNLEEVPLRIRGEQLEDGDFVIVFNQHHILTDGWSVTVLAAELRSIYRAHTSAEEATVIKLPYSISEYAFSQRQTLQFSAELEELRLKLKNKDSTVLIQKPTPRLPPSFKKLHLFIPPPILVNVNRLAKENHTTEFVVILSAILLSLRRFKSKGQDNAIVVGYPVSGRSDQVKDLIGYFLNNVVLAVDVRLEDHLQQVVEIVKAETSSLKKYEHVPFHKLVAALNTERQLNEHPLFQIFFNYRHKLDFPNASLPGVQLEIDQISMNRIFDLSITVDELPSGTRVMAEYNESVYRRDLIEEFLGHTMKQFSGKVRPPCSPNLPQEDYPRSAVINRCLSLISSEESRAALSTKDSTIGASELYNRVSFMAQSISEIWLKSTGCSLRVDDVICTDLSSNGAVLVILSILKSGAAYAPMDESWPEMRKSHIIENVNSKLSIDRTMLNRFDGQPRPKRSIWHNKNTDSDLLYIIHTSGSTGKPKGVAVGQNNVNAFLMGATRQTLLKPNRRVSHSVNVVFDVSVMNILGSLVNSAELFMHEDLRQLPKELEQFDCNFAFITSSMFNSFTKSELEQITKLEKLFIGGETIHERNLQSVLSSGVDVTQIYGPTECTVWSLTNRCKLLPGEGSLIGLPMPNEACSITSGAKEGELVIEGAKVSRGYLNGAGGTRFETLGRRRCYHTGDIVRQYDEGFRFVGRMDLQMKVRGQLVSAEEIESVILTCSSEISEVKVVIVDEILVAFVVHREPIDRISITFELKKILPGYMIPSRFVQVLGIPTNASGKVNRELLIEEYKNSAQQVDSGAASLMSLTEMKLASIFKTILKVEGVSSTDNFFNLGGHSLLLFELRNSIIDAFNVELDIHDIFNNLTVQQLATFITDKKRKSAQNTDTSIIVKLRETPGAKFNIYLIHAIGGTIFSYYSLLQVFPKTVNLYSIEYQEHFEACTLKELAAFYAAAVIFLIFYHVVNFVTFFLTY</sequence>
<dbReference type="SUPFAM" id="SSF55048">
    <property type="entry name" value="Probable ACP-binding domain of malonyl-CoA ACP transacylase"/>
    <property type="match status" value="1"/>
</dbReference>
<dbReference type="GO" id="GO:0031177">
    <property type="term" value="F:phosphopantetheine binding"/>
    <property type="evidence" value="ECO:0007669"/>
    <property type="project" value="InterPro"/>
</dbReference>
<dbReference type="PANTHER" id="PTHR43775:SF37">
    <property type="entry name" value="SI:DKEY-61P9.11"/>
    <property type="match status" value="1"/>
</dbReference>
<dbReference type="CDD" id="cd00833">
    <property type="entry name" value="PKS"/>
    <property type="match status" value="3"/>
</dbReference>
<dbReference type="InterPro" id="IPR036736">
    <property type="entry name" value="ACP-like_sf"/>
</dbReference>
<dbReference type="InterPro" id="IPR014030">
    <property type="entry name" value="Ketoacyl_synth_N"/>
</dbReference>
<evidence type="ECO:0000256" key="3">
    <source>
        <dbReference type="ARBA" id="ARBA00022679"/>
    </source>
</evidence>
<evidence type="ECO:0000259" key="7">
    <source>
        <dbReference type="PROSITE" id="PS50075"/>
    </source>
</evidence>
<evidence type="ECO:0000259" key="9">
    <source>
        <dbReference type="PROSITE" id="PS52019"/>
    </source>
</evidence>
<dbReference type="Gene3D" id="3.40.47.10">
    <property type="match status" value="3"/>
</dbReference>
<dbReference type="GO" id="GO:0005886">
    <property type="term" value="C:plasma membrane"/>
    <property type="evidence" value="ECO:0007669"/>
    <property type="project" value="TreeGrafter"/>
</dbReference>
<dbReference type="InterPro" id="IPR009081">
    <property type="entry name" value="PP-bd_ACP"/>
</dbReference>
<proteinExistence type="predicted"/>
<feature type="domain" description="Carrier" evidence="7">
    <location>
        <begin position="1689"/>
        <end position="1770"/>
    </location>
</feature>
<dbReference type="PROSITE" id="PS52004">
    <property type="entry name" value="KS3_2"/>
    <property type="match status" value="3"/>
</dbReference>
<feature type="compositionally biased region" description="Basic and acidic residues" evidence="5">
    <location>
        <begin position="1542"/>
        <end position="1551"/>
    </location>
</feature>
<feature type="domain" description="PKS/mFAS DH" evidence="9">
    <location>
        <begin position="2621"/>
        <end position="2923"/>
    </location>
</feature>
<organism evidence="12">
    <name type="scientific">Nippostrongylus brasiliensis</name>
    <name type="common">Rat hookworm</name>
    <dbReference type="NCBI Taxonomy" id="27835"/>
    <lineage>
        <taxon>Eukaryota</taxon>
        <taxon>Metazoa</taxon>
        <taxon>Ecdysozoa</taxon>
        <taxon>Nematoda</taxon>
        <taxon>Chromadorea</taxon>
        <taxon>Rhabditida</taxon>
        <taxon>Rhabditina</taxon>
        <taxon>Rhabditomorpha</taxon>
        <taxon>Strongyloidea</taxon>
        <taxon>Heligmosomidae</taxon>
        <taxon>Nippostrongylus</taxon>
    </lineage>
</organism>
<dbReference type="InterPro" id="IPR020845">
    <property type="entry name" value="AMP-binding_CS"/>
</dbReference>
<dbReference type="PANTHER" id="PTHR43775">
    <property type="entry name" value="FATTY ACID SYNTHASE"/>
    <property type="match status" value="1"/>
</dbReference>
<evidence type="ECO:0000313" key="12">
    <source>
        <dbReference type="WBParaSite" id="NBR_0001056901-mRNA-1"/>
    </source>
</evidence>
<feature type="region of interest" description="Disordered" evidence="5">
    <location>
        <begin position="1433"/>
        <end position="1455"/>
    </location>
</feature>
<dbReference type="Pfam" id="PF14765">
    <property type="entry name" value="PS-DH"/>
    <property type="match status" value="1"/>
</dbReference>
<evidence type="ECO:0000256" key="6">
    <source>
        <dbReference type="SAM" id="Phobius"/>
    </source>
</evidence>
<dbReference type="InterPro" id="IPR036291">
    <property type="entry name" value="NAD(P)-bd_dom_sf"/>
</dbReference>
<feature type="domain" description="Carrier" evidence="7">
    <location>
        <begin position="1561"/>
        <end position="1642"/>
    </location>
</feature>
<evidence type="ECO:0000256" key="1">
    <source>
        <dbReference type="ARBA" id="ARBA00022450"/>
    </source>
</evidence>
<dbReference type="Proteomes" id="UP000271162">
    <property type="component" value="Unassembled WGS sequence"/>
</dbReference>
<gene>
    <name evidence="10" type="ORF">NBR_LOCUS10570</name>
</gene>
<dbReference type="Gene3D" id="3.40.50.12780">
    <property type="entry name" value="N-terminal domain of ligase-like"/>
    <property type="match status" value="1"/>
</dbReference>
<keyword evidence="6" id="KW-0472">Membrane</keyword>
<feature type="compositionally biased region" description="Low complexity" evidence="5">
    <location>
        <begin position="17"/>
        <end position="27"/>
    </location>
</feature>
<feature type="region of interest" description="C-terminal hotdog fold" evidence="4">
    <location>
        <begin position="2784"/>
        <end position="2923"/>
    </location>
</feature>
<dbReference type="SUPFAM" id="SSF52151">
    <property type="entry name" value="FabD/lysophospholipase-like"/>
    <property type="match status" value="2"/>
</dbReference>
<dbReference type="InterPro" id="IPR014031">
    <property type="entry name" value="Ketoacyl_synth_C"/>
</dbReference>
<dbReference type="InterPro" id="IPR001227">
    <property type="entry name" value="Ac_transferase_dom_sf"/>
</dbReference>
<feature type="domain" description="Carrier" evidence="7">
    <location>
        <begin position="1349"/>
        <end position="1430"/>
    </location>
</feature>
<dbReference type="OMA" id="ASFMAPN"/>
<dbReference type="SUPFAM" id="SSF52777">
    <property type="entry name" value="CoA-dependent acyltransferases"/>
    <property type="match status" value="2"/>
</dbReference>
<dbReference type="Gene3D" id="3.30.70.250">
    <property type="entry name" value="Malonyl-CoA ACP transacylase, ACP-binding"/>
    <property type="match status" value="2"/>
</dbReference>
<feature type="region of interest" description="Disordered" evidence="5">
    <location>
        <begin position="2224"/>
        <end position="2254"/>
    </location>
</feature>
<dbReference type="SMART" id="SM00823">
    <property type="entry name" value="PKS_PP"/>
    <property type="match status" value="9"/>
</dbReference>
<dbReference type="SMART" id="SM00822">
    <property type="entry name" value="PKS_KR"/>
    <property type="match status" value="3"/>
</dbReference>
<dbReference type="InterPro" id="IPR045851">
    <property type="entry name" value="AMP-bd_C_sf"/>
</dbReference>
<dbReference type="SUPFAM" id="SSF51735">
    <property type="entry name" value="NAD(P)-binding Rossmann-fold domains"/>
    <property type="match status" value="3"/>
</dbReference>
<dbReference type="Gene3D" id="3.40.50.720">
    <property type="entry name" value="NAD(P)-binding Rossmann-like Domain"/>
    <property type="match status" value="3"/>
</dbReference>
<dbReference type="Pfam" id="PF00668">
    <property type="entry name" value="Condensation"/>
    <property type="match status" value="1"/>
</dbReference>
<feature type="region of interest" description="Disordered" evidence="5">
    <location>
        <begin position="1539"/>
        <end position="1559"/>
    </location>
</feature>
<dbReference type="STRING" id="27835.A0A0N4Y3Z1"/>
<evidence type="ECO:0000313" key="10">
    <source>
        <dbReference type="EMBL" id="VDL74159.1"/>
    </source>
</evidence>
<dbReference type="InterPro" id="IPR016036">
    <property type="entry name" value="Malonyl_transacylase_ACP-bd"/>
</dbReference>
<keyword evidence="3" id="KW-0808">Transferase</keyword>
<reference evidence="12" key="1">
    <citation type="submission" date="2017-02" db="UniProtKB">
        <authorList>
            <consortium name="WormBaseParasite"/>
        </authorList>
    </citation>
    <scope>IDENTIFICATION</scope>
</reference>
<dbReference type="InterPro" id="IPR000873">
    <property type="entry name" value="AMP-dep_synth/lig_dom"/>
</dbReference>